<comment type="caution">
    <text evidence="2">The sequence shown here is derived from an EMBL/GenBank/DDBJ whole genome shotgun (WGS) entry which is preliminary data.</text>
</comment>
<evidence type="ECO:0000313" key="2">
    <source>
        <dbReference type="EMBL" id="CAD8106715.1"/>
    </source>
</evidence>
<dbReference type="AlphaFoldDB" id="A0A8S1PTY4"/>
<dbReference type="Proteomes" id="UP000692954">
    <property type="component" value="Unassembled WGS sequence"/>
</dbReference>
<reference evidence="2" key="1">
    <citation type="submission" date="2021-01" db="EMBL/GenBank/DDBJ databases">
        <authorList>
            <consortium name="Genoscope - CEA"/>
            <person name="William W."/>
        </authorList>
    </citation>
    <scope>NUCLEOTIDE SEQUENCE</scope>
</reference>
<evidence type="ECO:0000256" key="1">
    <source>
        <dbReference type="SAM" id="Phobius"/>
    </source>
</evidence>
<evidence type="ECO:0008006" key="4">
    <source>
        <dbReference type="Google" id="ProtNLM"/>
    </source>
</evidence>
<keyword evidence="1" id="KW-0472">Membrane</keyword>
<feature type="transmembrane region" description="Helical" evidence="1">
    <location>
        <begin position="41"/>
        <end position="61"/>
    </location>
</feature>
<keyword evidence="3" id="KW-1185">Reference proteome</keyword>
<evidence type="ECO:0000313" key="3">
    <source>
        <dbReference type="Proteomes" id="UP000692954"/>
    </source>
</evidence>
<keyword evidence="1" id="KW-0812">Transmembrane</keyword>
<sequence>MKQMQTLQQELVMKINYQYQNSIFKLLKLNKLMDLFKKKEFLALISFTFIIWSLVILKNLVRITFCYK</sequence>
<accession>A0A8S1PTY4</accession>
<dbReference type="EMBL" id="CAJJDN010000087">
    <property type="protein sequence ID" value="CAD8106715.1"/>
    <property type="molecule type" value="Genomic_DNA"/>
</dbReference>
<name>A0A8S1PTY4_9CILI</name>
<gene>
    <name evidence="2" type="ORF">PSON_ATCC_30995.1.T0870122</name>
</gene>
<organism evidence="2 3">
    <name type="scientific">Paramecium sonneborni</name>
    <dbReference type="NCBI Taxonomy" id="65129"/>
    <lineage>
        <taxon>Eukaryota</taxon>
        <taxon>Sar</taxon>
        <taxon>Alveolata</taxon>
        <taxon>Ciliophora</taxon>
        <taxon>Intramacronucleata</taxon>
        <taxon>Oligohymenophorea</taxon>
        <taxon>Peniculida</taxon>
        <taxon>Parameciidae</taxon>
        <taxon>Paramecium</taxon>
    </lineage>
</organism>
<protein>
    <recommendedName>
        <fullName evidence="4">Transmembrane protein</fullName>
    </recommendedName>
</protein>
<keyword evidence="1" id="KW-1133">Transmembrane helix</keyword>
<proteinExistence type="predicted"/>